<accession>A0A565CAA7</accession>
<feature type="compositionally biased region" description="Basic and acidic residues" evidence="1">
    <location>
        <begin position="30"/>
        <end position="50"/>
    </location>
</feature>
<gene>
    <name evidence="2" type="ORF">ANE_LOCUS20969</name>
</gene>
<keyword evidence="3" id="KW-1185">Reference proteome</keyword>
<proteinExistence type="predicted"/>
<dbReference type="AlphaFoldDB" id="A0A565CAA7"/>
<feature type="region of interest" description="Disordered" evidence="1">
    <location>
        <begin position="94"/>
        <end position="113"/>
    </location>
</feature>
<protein>
    <submittedName>
        <fullName evidence="2">Uncharacterized protein</fullName>
    </submittedName>
</protein>
<organism evidence="2 3">
    <name type="scientific">Arabis nemorensis</name>
    <dbReference type="NCBI Taxonomy" id="586526"/>
    <lineage>
        <taxon>Eukaryota</taxon>
        <taxon>Viridiplantae</taxon>
        <taxon>Streptophyta</taxon>
        <taxon>Embryophyta</taxon>
        <taxon>Tracheophyta</taxon>
        <taxon>Spermatophyta</taxon>
        <taxon>Magnoliopsida</taxon>
        <taxon>eudicotyledons</taxon>
        <taxon>Gunneridae</taxon>
        <taxon>Pentapetalae</taxon>
        <taxon>rosids</taxon>
        <taxon>malvids</taxon>
        <taxon>Brassicales</taxon>
        <taxon>Brassicaceae</taxon>
        <taxon>Arabideae</taxon>
        <taxon>Arabis</taxon>
    </lineage>
</organism>
<reference evidence="2" key="1">
    <citation type="submission" date="2019-07" db="EMBL/GenBank/DDBJ databases">
        <authorList>
            <person name="Dittberner H."/>
        </authorList>
    </citation>
    <scope>NUCLEOTIDE SEQUENCE [LARGE SCALE GENOMIC DNA]</scope>
</reference>
<evidence type="ECO:0000313" key="2">
    <source>
        <dbReference type="EMBL" id="VVB10525.1"/>
    </source>
</evidence>
<feature type="region of interest" description="Disordered" evidence="1">
    <location>
        <begin position="1"/>
        <end position="89"/>
    </location>
</feature>
<feature type="compositionally biased region" description="Basic and acidic residues" evidence="1">
    <location>
        <begin position="1"/>
        <end position="16"/>
    </location>
</feature>
<feature type="compositionally biased region" description="Basic and acidic residues" evidence="1">
    <location>
        <begin position="97"/>
        <end position="107"/>
    </location>
</feature>
<dbReference type="Proteomes" id="UP000489600">
    <property type="component" value="Unassembled WGS sequence"/>
</dbReference>
<dbReference type="EMBL" id="CABITT030000007">
    <property type="protein sequence ID" value="VVB10525.1"/>
    <property type="molecule type" value="Genomic_DNA"/>
</dbReference>
<comment type="caution">
    <text evidence="2">The sequence shown here is derived from an EMBL/GenBank/DDBJ whole genome shotgun (WGS) entry which is preliminary data.</text>
</comment>
<name>A0A565CAA7_9BRAS</name>
<feature type="region of interest" description="Disordered" evidence="1">
    <location>
        <begin position="128"/>
        <end position="149"/>
    </location>
</feature>
<sequence length="149" mass="16454">MPEQSEEKEPETEHAQIEGMTLDSAMEPSKMVEEVWRKVSPEKAGRHSESIEQITNVGISPSRFSVLEETEESNDHIGEEEGDQLEEGEVLVQNNSPKEKGKPKVTEEPSTCACSNRIKKGTNAKALEPYIQAAKPIPPNASGKRGKKQ</sequence>
<evidence type="ECO:0000313" key="3">
    <source>
        <dbReference type="Proteomes" id="UP000489600"/>
    </source>
</evidence>
<feature type="compositionally biased region" description="Polar residues" evidence="1">
    <location>
        <begin position="51"/>
        <end position="63"/>
    </location>
</feature>
<evidence type="ECO:0000256" key="1">
    <source>
        <dbReference type="SAM" id="MobiDB-lite"/>
    </source>
</evidence>
<feature type="compositionally biased region" description="Acidic residues" evidence="1">
    <location>
        <begin position="80"/>
        <end position="89"/>
    </location>
</feature>